<feature type="compositionally biased region" description="Polar residues" evidence="1">
    <location>
        <begin position="64"/>
        <end position="76"/>
    </location>
</feature>
<evidence type="ECO:0000313" key="3">
    <source>
        <dbReference type="Proteomes" id="UP000314294"/>
    </source>
</evidence>
<protein>
    <submittedName>
        <fullName evidence="2">Uncharacterized protein</fullName>
    </submittedName>
</protein>
<dbReference type="Proteomes" id="UP000314294">
    <property type="component" value="Unassembled WGS sequence"/>
</dbReference>
<reference evidence="2 3" key="1">
    <citation type="submission" date="2019-03" db="EMBL/GenBank/DDBJ databases">
        <title>First draft genome of Liparis tanakae, snailfish: a comprehensive survey of snailfish specific genes.</title>
        <authorList>
            <person name="Kim W."/>
            <person name="Song I."/>
            <person name="Jeong J.-H."/>
            <person name="Kim D."/>
            <person name="Kim S."/>
            <person name="Ryu S."/>
            <person name="Song J.Y."/>
            <person name="Lee S.K."/>
        </authorList>
    </citation>
    <scope>NUCLEOTIDE SEQUENCE [LARGE SCALE GENOMIC DNA]</scope>
    <source>
        <tissue evidence="2">Muscle</tissue>
    </source>
</reference>
<accession>A0A4Z2J7D1</accession>
<organism evidence="2 3">
    <name type="scientific">Liparis tanakae</name>
    <name type="common">Tanaka's snailfish</name>
    <dbReference type="NCBI Taxonomy" id="230148"/>
    <lineage>
        <taxon>Eukaryota</taxon>
        <taxon>Metazoa</taxon>
        <taxon>Chordata</taxon>
        <taxon>Craniata</taxon>
        <taxon>Vertebrata</taxon>
        <taxon>Euteleostomi</taxon>
        <taxon>Actinopterygii</taxon>
        <taxon>Neopterygii</taxon>
        <taxon>Teleostei</taxon>
        <taxon>Neoteleostei</taxon>
        <taxon>Acanthomorphata</taxon>
        <taxon>Eupercaria</taxon>
        <taxon>Perciformes</taxon>
        <taxon>Cottioidei</taxon>
        <taxon>Cottales</taxon>
        <taxon>Liparidae</taxon>
        <taxon>Liparis</taxon>
    </lineage>
</organism>
<feature type="region of interest" description="Disordered" evidence="1">
    <location>
        <begin position="64"/>
        <end position="84"/>
    </location>
</feature>
<feature type="region of interest" description="Disordered" evidence="1">
    <location>
        <begin position="1"/>
        <end position="27"/>
    </location>
</feature>
<evidence type="ECO:0000313" key="2">
    <source>
        <dbReference type="EMBL" id="TNN86106.1"/>
    </source>
</evidence>
<dbReference type="EMBL" id="SRLO01000017">
    <property type="protein sequence ID" value="TNN86106.1"/>
    <property type="molecule type" value="Genomic_DNA"/>
</dbReference>
<dbReference type="AlphaFoldDB" id="A0A4Z2J7D1"/>
<comment type="caution">
    <text evidence="2">The sequence shown here is derived from an EMBL/GenBank/DDBJ whole genome shotgun (WGS) entry which is preliminary data.</text>
</comment>
<feature type="compositionally biased region" description="Polar residues" evidence="1">
    <location>
        <begin position="1"/>
        <end position="12"/>
    </location>
</feature>
<evidence type="ECO:0000256" key="1">
    <source>
        <dbReference type="SAM" id="MobiDB-lite"/>
    </source>
</evidence>
<proteinExistence type="predicted"/>
<keyword evidence="3" id="KW-1185">Reference proteome</keyword>
<name>A0A4Z2J7D1_9TELE</name>
<gene>
    <name evidence="2" type="ORF">EYF80_003523</name>
</gene>
<sequence>MLSGNLLTVQDQQPERHRGGQGSSFSLVETQIVDRPTDTTSLAATLIHSSGCSAYLTQLTQEMHSSSNPATVNTARATARKHRN</sequence>